<dbReference type="RefSeq" id="WP_307484249.1">
    <property type="nucleotide sequence ID" value="NZ_JAUSUF010000002.1"/>
</dbReference>
<gene>
    <name evidence="1" type="ORF">J2S18_001096</name>
</gene>
<comment type="caution">
    <text evidence="1">The sequence shown here is derived from an EMBL/GenBank/DDBJ whole genome shotgun (WGS) entry which is preliminary data.</text>
</comment>
<dbReference type="Proteomes" id="UP001228504">
    <property type="component" value="Unassembled WGS sequence"/>
</dbReference>
<accession>A0ABT9US75</accession>
<evidence type="ECO:0000313" key="2">
    <source>
        <dbReference type="Proteomes" id="UP001228504"/>
    </source>
</evidence>
<sequence length="56" mass="6762">MKKELNVTYTFSKSINIIFTKALLDIYKGNNEFIDKKFEELKKEKSEIYRLLDKNQ</sequence>
<reference evidence="1 2" key="1">
    <citation type="submission" date="2023-07" db="EMBL/GenBank/DDBJ databases">
        <title>Genomic Encyclopedia of Type Strains, Phase IV (KMG-IV): sequencing the most valuable type-strain genomes for metagenomic binning, comparative biology and taxonomic classification.</title>
        <authorList>
            <person name="Goeker M."/>
        </authorList>
    </citation>
    <scope>NUCLEOTIDE SEQUENCE [LARGE SCALE GENOMIC DNA]</scope>
    <source>
        <strain evidence="1 2">DSM 20694</strain>
    </source>
</reference>
<dbReference type="EMBL" id="JAUSUF010000002">
    <property type="protein sequence ID" value="MDQ0149166.1"/>
    <property type="molecule type" value="Genomic_DNA"/>
</dbReference>
<protein>
    <submittedName>
        <fullName evidence="1">Uncharacterized protein</fullName>
    </submittedName>
</protein>
<evidence type="ECO:0000313" key="1">
    <source>
        <dbReference type="EMBL" id="MDQ0149166.1"/>
    </source>
</evidence>
<name>A0ABT9US75_9FIRM</name>
<keyword evidence="2" id="KW-1185">Reference proteome</keyword>
<proteinExistence type="predicted"/>
<organism evidence="1 2">
    <name type="scientific">Eubacterium multiforme</name>
    <dbReference type="NCBI Taxonomy" id="83339"/>
    <lineage>
        <taxon>Bacteria</taxon>
        <taxon>Bacillati</taxon>
        <taxon>Bacillota</taxon>
        <taxon>Clostridia</taxon>
        <taxon>Eubacteriales</taxon>
        <taxon>Eubacteriaceae</taxon>
        <taxon>Eubacterium</taxon>
    </lineage>
</organism>